<dbReference type="InParanoid" id="A0A067M3F4"/>
<feature type="compositionally biased region" description="Acidic residues" evidence="1">
    <location>
        <begin position="46"/>
        <end position="74"/>
    </location>
</feature>
<dbReference type="AlphaFoldDB" id="A0A067M3F4"/>
<sequence length="74" mass="8015">MAQMALDYLTVPATSVDIERAFSSTIRASIEKGSRAGRPRRRELVGSDEDEGDGDGEDGGLEDLDLDEEWTVVG</sequence>
<evidence type="ECO:0000259" key="2">
    <source>
        <dbReference type="Pfam" id="PF05699"/>
    </source>
</evidence>
<feature type="domain" description="HAT C-terminal dimerisation" evidence="2">
    <location>
        <begin position="2"/>
        <end position="35"/>
    </location>
</feature>
<protein>
    <recommendedName>
        <fullName evidence="2">HAT C-terminal dimerisation domain-containing protein</fullName>
    </recommendedName>
</protein>
<dbReference type="Pfam" id="PF05699">
    <property type="entry name" value="Dimer_Tnp_hAT"/>
    <property type="match status" value="1"/>
</dbReference>
<evidence type="ECO:0000256" key="1">
    <source>
        <dbReference type="SAM" id="MobiDB-lite"/>
    </source>
</evidence>
<proteinExistence type="predicted"/>
<dbReference type="GO" id="GO:0046983">
    <property type="term" value="F:protein dimerization activity"/>
    <property type="evidence" value="ECO:0007669"/>
    <property type="project" value="InterPro"/>
</dbReference>
<accession>A0A067M3F4</accession>
<evidence type="ECO:0000313" key="4">
    <source>
        <dbReference type="Proteomes" id="UP000027195"/>
    </source>
</evidence>
<reference evidence="4" key="1">
    <citation type="journal article" date="2014" name="Proc. Natl. Acad. Sci. U.S.A.">
        <title>Extensive sampling of basidiomycete genomes demonstrates inadequacy of the white-rot/brown-rot paradigm for wood decay fungi.</title>
        <authorList>
            <person name="Riley R."/>
            <person name="Salamov A.A."/>
            <person name="Brown D.W."/>
            <person name="Nagy L.G."/>
            <person name="Floudas D."/>
            <person name="Held B.W."/>
            <person name="Levasseur A."/>
            <person name="Lombard V."/>
            <person name="Morin E."/>
            <person name="Otillar R."/>
            <person name="Lindquist E.A."/>
            <person name="Sun H."/>
            <person name="LaButti K.M."/>
            <person name="Schmutz J."/>
            <person name="Jabbour D."/>
            <person name="Luo H."/>
            <person name="Baker S.E."/>
            <person name="Pisabarro A.G."/>
            <person name="Walton J.D."/>
            <person name="Blanchette R.A."/>
            <person name="Henrissat B."/>
            <person name="Martin F."/>
            <person name="Cullen D."/>
            <person name="Hibbett D.S."/>
            <person name="Grigoriev I.V."/>
        </authorList>
    </citation>
    <scope>NUCLEOTIDE SEQUENCE [LARGE SCALE GENOMIC DNA]</scope>
    <source>
        <strain evidence="4">FD-172 SS1</strain>
    </source>
</reference>
<gene>
    <name evidence="3" type="ORF">BOTBODRAFT_181663</name>
</gene>
<organism evidence="3 4">
    <name type="scientific">Botryobasidium botryosum (strain FD-172 SS1)</name>
    <dbReference type="NCBI Taxonomy" id="930990"/>
    <lineage>
        <taxon>Eukaryota</taxon>
        <taxon>Fungi</taxon>
        <taxon>Dikarya</taxon>
        <taxon>Basidiomycota</taxon>
        <taxon>Agaricomycotina</taxon>
        <taxon>Agaricomycetes</taxon>
        <taxon>Cantharellales</taxon>
        <taxon>Botryobasidiaceae</taxon>
        <taxon>Botryobasidium</taxon>
    </lineage>
</organism>
<dbReference type="EMBL" id="KL198139">
    <property type="protein sequence ID" value="KDQ06377.1"/>
    <property type="molecule type" value="Genomic_DNA"/>
</dbReference>
<dbReference type="InterPro" id="IPR008906">
    <property type="entry name" value="HATC_C_dom"/>
</dbReference>
<evidence type="ECO:0000313" key="3">
    <source>
        <dbReference type="EMBL" id="KDQ06377.1"/>
    </source>
</evidence>
<dbReference type="HOGENOM" id="CLU_2687474_0_0_1"/>
<keyword evidence="4" id="KW-1185">Reference proteome</keyword>
<dbReference type="Proteomes" id="UP000027195">
    <property type="component" value="Unassembled WGS sequence"/>
</dbReference>
<feature type="region of interest" description="Disordered" evidence="1">
    <location>
        <begin position="31"/>
        <end position="74"/>
    </location>
</feature>
<name>A0A067M3F4_BOTB1</name>
<dbReference type="OrthoDB" id="1715602at2759"/>